<accession>A0A9Q3KPU6</accession>
<dbReference type="Proteomes" id="UP000765509">
    <property type="component" value="Unassembled WGS sequence"/>
</dbReference>
<sequence>MKKEVYVNEENNEEALPRNDGDIGEKDGNSNSKNSNYWKELMDNNNEDNTSQSPIPFPSRNTFSWTPNINFCSPFIQESTFTLGSSCQEQEEKREEVRKMEEEKRHQEDESRSDHLNVERANGVDPGNLLIL</sequence>
<keyword evidence="3" id="KW-1185">Reference proteome</keyword>
<organism evidence="2 3">
    <name type="scientific">Austropuccinia psidii MF-1</name>
    <dbReference type="NCBI Taxonomy" id="1389203"/>
    <lineage>
        <taxon>Eukaryota</taxon>
        <taxon>Fungi</taxon>
        <taxon>Dikarya</taxon>
        <taxon>Basidiomycota</taxon>
        <taxon>Pucciniomycotina</taxon>
        <taxon>Pucciniomycetes</taxon>
        <taxon>Pucciniales</taxon>
        <taxon>Sphaerophragmiaceae</taxon>
        <taxon>Austropuccinia</taxon>
    </lineage>
</organism>
<feature type="region of interest" description="Disordered" evidence="1">
    <location>
        <begin position="1"/>
        <end position="59"/>
    </location>
</feature>
<feature type="region of interest" description="Disordered" evidence="1">
    <location>
        <begin position="83"/>
        <end position="132"/>
    </location>
</feature>
<evidence type="ECO:0000256" key="1">
    <source>
        <dbReference type="SAM" id="MobiDB-lite"/>
    </source>
</evidence>
<evidence type="ECO:0000313" key="3">
    <source>
        <dbReference type="Proteomes" id="UP000765509"/>
    </source>
</evidence>
<reference evidence="2" key="1">
    <citation type="submission" date="2021-03" db="EMBL/GenBank/DDBJ databases">
        <title>Draft genome sequence of rust myrtle Austropuccinia psidii MF-1, a brazilian biotype.</title>
        <authorList>
            <person name="Quecine M.C."/>
            <person name="Pachon D.M.R."/>
            <person name="Bonatelli M.L."/>
            <person name="Correr F.H."/>
            <person name="Franceschini L.M."/>
            <person name="Leite T.F."/>
            <person name="Margarido G.R.A."/>
            <person name="Almeida C.A."/>
            <person name="Ferrarezi J.A."/>
            <person name="Labate C.A."/>
        </authorList>
    </citation>
    <scope>NUCLEOTIDE SEQUENCE</scope>
    <source>
        <strain evidence="2">MF-1</strain>
    </source>
</reference>
<dbReference type="AlphaFoldDB" id="A0A9Q3KPU6"/>
<feature type="compositionally biased region" description="Basic and acidic residues" evidence="1">
    <location>
        <begin position="90"/>
        <end position="118"/>
    </location>
</feature>
<proteinExistence type="predicted"/>
<feature type="compositionally biased region" description="Polar residues" evidence="1">
    <location>
        <begin position="29"/>
        <end position="59"/>
    </location>
</feature>
<comment type="caution">
    <text evidence="2">The sequence shown here is derived from an EMBL/GenBank/DDBJ whole genome shotgun (WGS) entry which is preliminary data.</text>
</comment>
<name>A0A9Q3KPU6_9BASI</name>
<evidence type="ECO:0000313" key="2">
    <source>
        <dbReference type="EMBL" id="MBW0583030.1"/>
    </source>
</evidence>
<dbReference type="EMBL" id="AVOT02114081">
    <property type="protein sequence ID" value="MBW0583030.1"/>
    <property type="molecule type" value="Genomic_DNA"/>
</dbReference>
<protein>
    <submittedName>
        <fullName evidence="2">Uncharacterized protein</fullName>
    </submittedName>
</protein>
<feature type="compositionally biased region" description="Basic and acidic residues" evidence="1">
    <location>
        <begin position="15"/>
        <end position="28"/>
    </location>
</feature>
<gene>
    <name evidence="2" type="ORF">O181_122745</name>
</gene>